<dbReference type="InterPro" id="IPR011990">
    <property type="entry name" value="TPR-like_helical_dom_sf"/>
</dbReference>
<evidence type="ECO:0008006" key="4">
    <source>
        <dbReference type="Google" id="ProtNLM"/>
    </source>
</evidence>
<dbReference type="InterPro" id="IPR019734">
    <property type="entry name" value="TPR_rpt"/>
</dbReference>
<feature type="compositionally biased region" description="Gly residues" evidence="1">
    <location>
        <begin position="516"/>
        <end position="530"/>
    </location>
</feature>
<organism evidence="2 3">
    <name type="scientific">Streptomyces thermolineatus</name>
    <dbReference type="NCBI Taxonomy" id="44033"/>
    <lineage>
        <taxon>Bacteria</taxon>
        <taxon>Bacillati</taxon>
        <taxon>Actinomycetota</taxon>
        <taxon>Actinomycetes</taxon>
        <taxon>Kitasatosporales</taxon>
        <taxon>Streptomycetaceae</taxon>
        <taxon>Streptomyces</taxon>
    </lineage>
</organism>
<name>A0ABN3KY14_9ACTN</name>
<reference evidence="2 3" key="1">
    <citation type="journal article" date="2019" name="Int. J. Syst. Evol. Microbiol.">
        <title>The Global Catalogue of Microorganisms (GCM) 10K type strain sequencing project: providing services to taxonomists for standard genome sequencing and annotation.</title>
        <authorList>
            <consortium name="The Broad Institute Genomics Platform"/>
            <consortium name="The Broad Institute Genome Sequencing Center for Infectious Disease"/>
            <person name="Wu L."/>
            <person name="Ma J."/>
        </authorList>
    </citation>
    <scope>NUCLEOTIDE SEQUENCE [LARGE SCALE GENOMIC DNA]</scope>
    <source>
        <strain evidence="2 3">JCM 6307</strain>
    </source>
</reference>
<evidence type="ECO:0000256" key="1">
    <source>
        <dbReference type="SAM" id="MobiDB-lite"/>
    </source>
</evidence>
<feature type="region of interest" description="Disordered" evidence="1">
    <location>
        <begin position="500"/>
        <end position="532"/>
    </location>
</feature>
<evidence type="ECO:0000313" key="2">
    <source>
        <dbReference type="EMBL" id="GAA2474240.1"/>
    </source>
</evidence>
<gene>
    <name evidence="2" type="ORF">GCM10010406_07800</name>
</gene>
<dbReference type="RefSeq" id="WP_344381676.1">
    <property type="nucleotide sequence ID" value="NZ_BAAATA010000003.1"/>
</dbReference>
<keyword evidence="3" id="KW-1185">Reference proteome</keyword>
<sequence>MTLETPEAVFEALRENDRRPYGRQRTVVAEELVEAAGQFEDRGALVTALLELMEAYEYSGENRKSPVVFARVLKLWEEQPDTFSEWEARQVFWRFKWVATSLLQVPDVPLEAILGWTREMRDRYRAAGHGVQPVYAMRYHVAAHTGVDADDAFDLWTTRPRTELSDCEACEIRLRALHHVGRGDDARALEVWRPVLDGRAGCSEEPYLSHGHSLLPLLRTGRADEARSGHLTGYRFCRGKSNMAEQIGLHLEFCVLTRNEGRALEILAENRALFDGTGAPLSHLDFLTGVELLLARLTADGHADLAVGGPAGTNWTARTLLEKVRSDAGALAARFDARNGTTAVGDRRRARLAQQPLTAEPLALGVRSAAAAPAPAAAAPAPAPAVPAVPPAAADAPEDFAELVSRARELSAALHPHAAALWELVAERAAADGHVHDPALGPVEQLRGELALQRGLAARGADDAAAALAALTEAAELFEEAGLPGHAVAARARAATALREQARKAADAQEADGTDGTDGAGDSDGAGDAGAGLAAAREQLDAALARAEELLAGPDGLEPRHWLTVLLCRASLAHDELTGLGDEAPDGVREAFDAAVSVLLSEAGRLGVPHRAADALQYRADAASREGRLDEAVADLERSLELLEEAGQPWLTSRALGLFGQVRLRQGMPEESIRLVHRALAEAARWDDEDFPVAPSHVLLGHAAAQSGDTAGAVRHLSEAASRFDREGEDESAAGIRLQLADVLTEAGRDGDAVAVLESVLLDGGESLHPRLAAQVRLNLARGLRGLGEHRASAEEFLRLADAVSGWEEQHTHTMVACEAAVALAEAGRPDAARAAYDRAVQSHRAAPGTPHVTGMMREFARLAVDAAGPDGLEEALGHLSAAEGVCADADAAAGPDAGAADFTAWYETGMIRHRRALCLADAGRHEDAVAELDRAVTVFEAGGEEAEAPRAESVRIAALLEGNALGRTAAALSRLDSTIARCERAGLPHAVEILRALRARLAAQPSG</sequence>
<accession>A0ABN3KY14</accession>
<evidence type="ECO:0000313" key="3">
    <source>
        <dbReference type="Proteomes" id="UP001501358"/>
    </source>
</evidence>
<proteinExistence type="predicted"/>
<dbReference type="EMBL" id="BAAATA010000003">
    <property type="protein sequence ID" value="GAA2474240.1"/>
    <property type="molecule type" value="Genomic_DNA"/>
</dbReference>
<dbReference type="Gene3D" id="1.25.40.10">
    <property type="entry name" value="Tetratricopeptide repeat domain"/>
    <property type="match status" value="1"/>
</dbReference>
<protein>
    <recommendedName>
        <fullName evidence="4">Tetratricopeptide repeat protein</fullName>
    </recommendedName>
</protein>
<dbReference type="SMART" id="SM00028">
    <property type="entry name" value="TPR"/>
    <property type="match status" value="6"/>
</dbReference>
<dbReference type="SUPFAM" id="SSF48452">
    <property type="entry name" value="TPR-like"/>
    <property type="match status" value="2"/>
</dbReference>
<dbReference type="Proteomes" id="UP001501358">
    <property type="component" value="Unassembled WGS sequence"/>
</dbReference>
<comment type="caution">
    <text evidence="2">The sequence shown here is derived from an EMBL/GenBank/DDBJ whole genome shotgun (WGS) entry which is preliminary data.</text>
</comment>